<gene>
    <name evidence="4" type="ORF">ASIM_LOCUS6360</name>
</gene>
<evidence type="ECO:0000256" key="1">
    <source>
        <dbReference type="ARBA" id="ARBA00004127"/>
    </source>
</evidence>
<keyword evidence="3" id="KW-1133">Transmembrane helix</keyword>
<dbReference type="PANTHER" id="PTHR16133">
    <property type="entry name" value="SOLUTE CARRIER FAMILY 39 ZINC TRANSPORTER , MEMBER 9-RELATED"/>
    <property type="match status" value="1"/>
</dbReference>
<sequence length="97" mass="10888">MLKLSAEHEKREDDGIGHARSANEHDHEHEHGQNVHKAIGLSLIIGFIVMLIIDQATRSATFKAGERPKFKMTATIGLVVHAAGIHMTDLWIFFMFN</sequence>
<evidence type="ECO:0000313" key="4">
    <source>
        <dbReference type="EMBL" id="VDK26910.1"/>
    </source>
</evidence>
<organism evidence="6">
    <name type="scientific">Anisakis simplex</name>
    <name type="common">Herring worm</name>
    <dbReference type="NCBI Taxonomy" id="6269"/>
    <lineage>
        <taxon>Eukaryota</taxon>
        <taxon>Metazoa</taxon>
        <taxon>Ecdysozoa</taxon>
        <taxon>Nematoda</taxon>
        <taxon>Chromadorea</taxon>
        <taxon>Rhabditida</taxon>
        <taxon>Spirurina</taxon>
        <taxon>Ascaridomorpha</taxon>
        <taxon>Ascaridoidea</taxon>
        <taxon>Anisakidae</taxon>
        <taxon>Anisakis</taxon>
        <taxon>Anisakis simplex complex</taxon>
    </lineage>
</organism>
<dbReference type="GO" id="GO:0012505">
    <property type="term" value="C:endomembrane system"/>
    <property type="evidence" value="ECO:0007669"/>
    <property type="project" value="UniProtKB-SubCell"/>
</dbReference>
<evidence type="ECO:0000256" key="2">
    <source>
        <dbReference type="SAM" id="MobiDB-lite"/>
    </source>
</evidence>
<proteinExistence type="predicted"/>
<accession>A0A0M3JG29</accession>
<dbReference type="EMBL" id="UYRR01013731">
    <property type="protein sequence ID" value="VDK26910.1"/>
    <property type="molecule type" value="Genomic_DNA"/>
</dbReference>
<feature type="transmembrane region" description="Helical" evidence="3">
    <location>
        <begin position="35"/>
        <end position="53"/>
    </location>
</feature>
<dbReference type="PANTHER" id="PTHR16133:SF0">
    <property type="entry name" value="ZINC_IRON REGULATED TRANSPORTER-RELATED PROTEIN 102B, ISOFORM E"/>
    <property type="match status" value="1"/>
</dbReference>
<comment type="subcellular location">
    <subcellularLocation>
        <location evidence="1">Endomembrane system</location>
        <topology evidence="1">Multi-pass membrane protein</topology>
    </subcellularLocation>
</comment>
<dbReference type="Proteomes" id="UP000267096">
    <property type="component" value="Unassembled WGS sequence"/>
</dbReference>
<evidence type="ECO:0000313" key="6">
    <source>
        <dbReference type="WBParaSite" id="ASIM_0000658401-mRNA-1"/>
    </source>
</evidence>
<dbReference type="GO" id="GO:0046873">
    <property type="term" value="F:metal ion transmembrane transporter activity"/>
    <property type="evidence" value="ECO:0007669"/>
    <property type="project" value="InterPro"/>
</dbReference>
<reference evidence="6" key="1">
    <citation type="submission" date="2017-02" db="UniProtKB">
        <authorList>
            <consortium name="WormBaseParasite"/>
        </authorList>
    </citation>
    <scope>IDENTIFICATION</scope>
</reference>
<keyword evidence="5" id="KW-1185">Reference proteome</keyword>
<keyword evidence="3" id="KW-0472">Membrane</keyword>
<evidence type="ECO:0000256" key="3">
    <source>
        <dbReference type="SAM" id="Phobius"/>
    </source>
</evidence>
<feature type="region of interest" description="Disordered" evidence="2">
    <location>
        <begin position="1"/>
        <end position="33"/>
    </location>
</feature>
<keyword evidence="3" id="KW-0812">Transmembrane</keyword>
<evidence type="ECO:0000313" key="5">
    <source>
        <dbReference type="Proteomes" id="UP000267096"/>
    </source>
</evidence>
<dbReference type="GO" id="GO:0006829">
    <property type="term" value="P:zinc ion transport"/>
    <property type="evidence" value="ECO:0007669"/>
    <property type="project" value="InterPro"/>
</dbReference>
<feature type="transmembrane region" description="Helical" evidence="3">
    <location>
        <begin position="74"/>
        <end position="96"/>
    </location>
</feature>
<name>A0A0M3JG29_ANISI</name>
<protein>
    <submittedName>
        <fullName evidence="6">Nickel/cobalt efflux system</fullName>
    </submittedName>
</protein>
<dbReference type="AlphaFoldDB" id="A0A0M3JG29"/>
<reference evidence="4 5" key="2">
    <citation type="submission" date="2018-11" db="EMBL/GenBank/DDBJ databases">
        <authorList>
            <consortium name="Pathogen Informatics"/>
        </authorList>
    </citation>
    <scope>NUCLEOTIDE SEQUENCE [LARGE SCALE GENOMIC DNA]</scope>
</reference>
<dbReference type="InterPro" id="IPR045891">
    <property type="entry name" value="ZIP9"/>
</dbReference>
<dbReference type="OrthoDB" id="19859at2759"/>
<dbReference type="WBParaSite" id="ASIM_0000658401-mRNA-1">
    <property type="protein sequence ID" value="ASIM_0000658401-mRNA-1"/>
    <property type="gene ID" value="ASIM_0000658401"/>
</dbReference>